<keyword evidence="2" id="KW-1185">Reference proteome</keyword>
<proteinExistence type="predicted"/>
<organism evidence="1 2">
    <name type="scientific">Odynerus spinipes</name>
    <dbReference type="NCBI Taxonomy" id="1348599"/>
    <lineage>
        <taxon>Eukaryota</taxon>
        <taxon>Metazoa</taxon>
        <taxon>Ecdysozoa</taxon>
        <taxon>Arthropoda</taxon>
        <taxon>Hexapoda</taxon>
        <taxon>Insecta</taxon>
        <taxon>Pterygota</taxon>
        <taxon>Neoptera</taxon>
        <taxon>Endopterygota</taxon>
        <taxon>Hymenoptera</taxon>
        <taxon>Apocrita</taxon>
        <taxon>Aculeata</taxon>
        <taxon>Vespoidea</taxon>
        <taxon>Vespidae</taxon>
        <taxon>Eumeninae</taxon>
        <taxon>Odynerus</taxon>
    </lineage>
</organism>
<comment type="caution">
    <text evidence="1">The sequence shown here is derived from an EMBL/GenBank/DDBJ whole genome shotgun (WGS) entry which is preliminary data.</text>
</comment>
<evidence type="ECO:0000313" key="2">
    <source>
        <dbReference type="Proteomes" id="UP001258017"/>
    </source>
</evidence>
<dbReference type="AlphaFoldDB" id="A0AAD9VPT0"/>
<dbReference type="EMBL" id="JAIFRP010000031">
    <property type="protein sequence ID" value="KAK2582229.1"/>
    <property type="molecule type" value="Genomic_DNA"/>
</dbReference>
<protein>
    <submittedName>
        <fullName evidence="1">Uncharacterized protein</fullName>
    </submittedName>
</protein>
<reference evidence="1" key="1">
    <citation type="submission" date="2021-08" db="EMBL/GenBank/DDBJ databases">
        <authorList>
            <person name="Misof B."/>
            <person name="Oliver O."/>
            <person name="Podsiadlowski L."/>
            <person name="Donath A."/>
            <person name="Peters R."/>
            <person name="Mayer C."/>
            <person name="Rust J."/>
            <person name="Gunkel S."/>
            <person name="Lesny P."/>
            <person name="Martin S."/>
            <person name="Oeyen J.P."/>
            <person name="Petersen M."/>
            <person name="Panagiotis P."/>
            <person name="Wilbrandt J."/>
            <person name="Tanja T."/>
        </authorList>
    </citation>
    <scope>NUCLEOTIDE SEQUENCE</scope>
    <source>
        <strain evidence="1">GBR_01_08_01A</strain>
        <tissue evidence="1">Thorax + abdomen</tissue>
    </source>
</reference>
<name>A0AAD9VPT0_9HYME</name>
<accession>A0AAD9VPT0</accession>
<gene>
    <name evidence="1" type="ORF">KPH14_004576</name>
</gene>
<dbReference type="Proteomes" id="UP001258017">
    <property type="component" value="Unassembled WGS sequence"/>
</dbReference>
<reference evidence="1" key="2">
    <citation type="journal article" date="2023" name="Commun. Biol.">
        <title>Intrasexual cuticular hydrocarbon dimorphism in a wasp sheds light on hydrocarbon biosynthesis genes in Hymenoptera.</title>
        <authorList>
            <person name="Moris V.C."/>
            <person name="Podsiadlowski L."/>
            <person name="Martin S."/>
            <person name="Oeyen J.P."/>
            <person name="Donath A."/>
            <person name="Petersen M."/>
            <person name="Wilbrandt J."/>
            <person name="Misof B."/>
            <person name="Liedtke D."/>
            <person name="Thamm M."/>
            <person name="Scheiner R."/>
            <person name="Schmitt T."/>
            <person name="Niehuis O."/>
        </authorList>
    </citation>
    <scope>NUCLEOTIDE SEQUENCE</scope>
    <source>
        <strain evidence="1">GBR_01_08_01A</strain>
    </source>
</reference>
<sequence length="95" mass="10687">MGEVPIRSRNDPFLSRNIVKPVTSRGRFGIPTEKLSSMGPCGQRWLREHATMADTSGNVSYVGESMAVNGTSELDQVHQEQHLTGWHSRRHLDRT</sequence>
<evidence type="ECO:0000313" key="1">
    <source>
        <dbReference type="EMBL" id="KAK2582229.1"/>
    </source>
</evidence>